<reference evidence="7 8" key="1">
    <citation type="submission" date="2020-04" db="EMBL/GenBank/DDBJ databases">
        <title>Perkinsus chesapeaki whole genome sequence.</title>
        <authorList>
            <person name="Bogema D.R."/>
        </authorList>
    </citation>
    <scope>NUCLEOTIDE SEQUENCE [LARGE SCALE GENOMIC DNA]</scope>
    <source>
        <strain evidence="7">ATCC PRA-425</strain>
    </source>
</reference>
<dbReference type="InterPro" id="IPR052035">
    <property type="entry name" value="ZnF_BED_domain_contain"/>
</dbReference>
<accession>A0A7J6KJT2</accession>
<evidence type="ECO:0000256" key="3">
    <source>
        <dbReference type="ARBA" id="ARBA00022771"/>
    </source>
</evidence>
<dbReference type="Proteomes" id="UP000591131">
    <property type="component" value="Unassembled WGS sequence"/>
</dbReference>
<dbReference type="GO" id="GO:0008270">
    <property type="term" value="F:zinc ion binding"/>
    <property type="evidence" value="ECO:0007669"/>
    <property type="project" value="UniProtKB-KW"/>
</dbReference>
<comment type="subcellular location">
    <subcellularLocation>
        <location evidence="1">Nucleus</location>
    </subcellularLocation>
</comment>
<evidence type="ECO:0000256" key="1">
    <source>
        <dbReference type="ARBA" id="ARBA00004123"/>
    </source>
</evidence>
<dbReference type="OrthoDB" id="1607513at2759"/>
<evidence type="ECO:0000256" key="6">
    <source>
        <dbReference type="SAM" id="MobiDB-lite"/>
    </source>
</evidence>
<keyword evidence="5" id="KW-0539">Nucleus</keyword>
<gene>
    <name evidence="7" type="ORF">FOL47_004902</name>
</gene>
<keyword evidence="4" id="KW-0862">Zinc</keyword>
<keyword evidence="2" id="KW-0479">Metal-binding</keyword>
<dbReference type="GO" id="GO:0005634">
    <property type="term" value="C:nucleus"/>
    <property type="evidence" value="ECO:0007669"/>
    <property type="project" value="UniProtKB-SubCell"/>
</dbReference>
<comment type="caution">
    <text evidence="7">The sequence shown here is derived from an EMBL/GenBank/DDBJ whole genome shotgun (WGS) entry which is preliminary data.</text>
</comment>
<organism evidence="7 8">
    <name type="scientific">Perkinsus chesapeaki</name>
    <name type="common">Clam parasite</name>
    <name type="synonym">Perkinsus andrewsi</name>
    <dbReference type="NCBI Taxonomy" id="330153"/>
    <lineage>
        <taxon>Eukaryota</taxon>
        <taxon>Sar</taxon>
        <taxon>Alveolata</taxon>
        <taxon>Perkinsozoa</taxon>
        <taxon>Perkinsea</taxon>
        <taxon>Perkinsida</taxon>
        <taxon>Perkinsidae</taxon>
        <taxon>Perkinsus</taxon>
    </lineage>
</organism>
<evidence type="ECO:0000256" key="5">
    <source>
        <dbReference type="ARBA" id="ARBA00023242"/>
    </source>
</evidence>
<keyword evidence="8" id="KW-1185">Reference proteome</keyword>
<dbReference type="AlphaFoldDB" id="A0A7J6KJT2"/>
<feature type="compositionally biased region" description="Acidic residues" evidence="6">
    <location>
        <begin position="141"/>
        <end position="156"/>
    </location>
</feature>
<sequence>VLSTCKRVNISLDIWSRSSRSSYLCAIGHGYTQNGSVNVLLDFARIEGRHTAANIRATLTDILSKCNIGNHDGIGLGAIVSDAAASNKRMVKDLREENGVNEREIPHILCCGHKIHLVVSNSLEIWSRTIDDYPDRTPCEPDSDVAEGDPPDLDDLICEDSDSEVELGDIDETMDYAWSEGVKRGAASRQ</sequence>
<dbReference type="SUPFAM" id="SSF53098">
    <property type="entry name" value="Ribonuclease H-like"/>
    <property type="match status" value="1"/>
</dbReference>
<feature type="region of interest" description="Disordered" evidence="6">
    <location>
        <begin position="134"/>
        <end position="156"/>
    </location>
</feature>
<proteinExistence type="predicted"/>
<feature type="non-terminal residue" evidence="7">
    <location>
        <position position="1"/>
    </location>
</feature>
<evidence type="ECO:0000256" key="4">
    <source>
        <dbReference type="ARBA" id="ARBA00022833"/>
    </source>
</evidence>
<evidence type="ECO:0000313" key="7">
    <source>
        <dbReference type="EMBL" id="KAF4647220.1"/>
    </source>
</evidence>
<feature type="non-terminal residue" evidence="7">
    <location>
        <position position="190"/>
    </location>
</feature>
<dbReference type="EMBL" id="JAAPAO010002771">
    <property type="protein sequence ID" value="KAF4647220.1"/>
    <property type="molecule type" value="Genomic_DNA"/>
</dbReference>
<dbReference type="PANTHER" id="PTHR46481:SF10">
    <property type="entry name" value="ZINC FINGER BED DOMAIN-CONTAINING PROTEIN 39"/>
    <property type="match status" value="1"/>
</dbReference>
<name>A0A7J6KJT2_PERCH</name>
<dbReference type="InterPro" id="IPR012337">
    <property type="entry name" value="RNaseH-like_sf"/>
</dbReference>
<evidence type="ECO:0000313" key="8">
    <source>
        <dbReference type="Proteomes" id="UP000591131"/>
    </source>
</evidence>
<keyword evidence="3" id="KW-0863">Zinc-finger</keyword>
<protein>
    <submittedName>
        <fullName evidence="7">Uncharacterized protein</fullName>
    </submittedName>
</protein>
<dbReference type="PANTHER" id="PTHR46481">
    <property type="entry name" value="ZINC FINGER BED DOMAIN-CONTAINING PROTEIN 4"/>
    <property type="match status" value="1"/>
</dbReference>
<evidence type="ECO:0000256" key="2">
    <source>
        <dbReference type="ARBA" id="ARBA00022723"/>
    </source>
</evidence>